<evidence type="ECO:0000256" key="1">
    <source>
        <dbReference type="SAM" id="SignalP"/>
    </source>
</evidence>
<dbReference type="SUPFAM" id="SSF57362">
    <property type="entry name" value="BPTI-like"/>
    <property type="match status" value="1"/>
</dbReference>
<name>A0A4U5NXK5_STECR</name>
<dbReference type="PANTHER" id="PTHR47248">
    <property type="entry name" value="PROTEIN CBG06772"/>
    <property type="match status" value="1"/>
</dbReference>
<dbReference type="PROSITE" id="PS50279">
    <property type="entry name" value="BPTI_KUNITZ_2"/>
    <property type="match status" value="1"/>
</dbReference>
<reference evidence="3 4" key="1">
    <citation type="journal article" date="2015" name="Genome Biol.">
        <title>Comparative genomics of Steinernema reveals deeply conserved gene regulatory networks.</title>
        <authorList>
            <person name="Dillman A.R."/>
            <person name="Macchietto M."/>
            <person name="Porter C.F."/>
            <person name="Rogers A."/>
            <person name="Williams B."/>
            <person name="Antoshechkin I."/>
            <person name="Lee M.M."/>
            <person name="Goodwin Z."/>
            <person name="Lu X."/>
            <person name="Lewis E.E."/>
            <person name="Goodrich-Blair H."/>
            <person name="Stock S.P."/>
            <person name="Adams B.J."/>
            <person name="Sternberg P.W."/>
            <person name="Mortazavi A."/>
        </authorList>
    </citation>
    <scope>NUCLEOTIDE SEQUENCE [LARGE SCALE GENOMIC DNA]</scope>
    <source>
        <strain evidence="3 4">ALL</strain>
    </source>
</reference>
<dbReference type="InterPro" id="IPR036880">
    <property type="entry name" value="Kunitz_BPTI_sf"/>
</dbReference>
<dbReference type="Gene3D" id="4.10.410.10">
    <property type="entry name" value="Pancreatic trypsin inhibitor Kunitz domain"/>
    <property type="match status" value="1"/>
</dbReference>
<feature type="domain" description="BPTI/Kunitz inhibitor" evidence="2">
    <location>
        <begin position="41"/>
        <end position="91"/>
    </location>
</feature>
<accession>A0A4U5NXK5</accession>
<feature type="chain" id="PRO_5020960937" description="BPTI/Kunitz inhibitor domain-containing protein" evidence="1">
    <location>
        <begin position="36"/>
        <end position="221"/>
    </location>
</feature>
<reference evidence="3 4" key="2">
    <citation type="journal article" date="2019" name="G3 (Bethesda)">
        <title>Hybrid Assembly of the Genome of the Entomopathogenic Nematode Steinernema carpocapsae Identifies the X-Chromosome.</title>
        <authorList>
            <person name="Serra L."/>
            <person name="Macchietto M."/>
            <person name="Macias-Munoz A."/>
            <person name="McGill C.J."/>
            <person name="Rodriguez I.M."/>
            <person name="Rodriguez B."/>
            <person name="Murad R."/>
            <person name="Mortazavi A."/>
        </authorList>
    </citation>
    <scope>NUCLEOTIDE SEQUENCE [LARGE SCALE GENOMIC DNA]</scope>
    <source>
        <strain evidence="3 4">ALL</strain>
    </source>
</reference>
<proteinExistence type="predicted"/>
<dbReference type="InterPro" id="IPR002223">
    <property type="entry name" value="Kunitz_BPTI"/>
</dbReference>
<dbReference type="InterPro" id="IPR052861">
    <property type="entry name" value="BPTI/Kunitz_domain"/>
</dbReference>
<keyword evidence="4" id="KW-1185">Reference proteome</keyword>
<sequence length="221" mass="24233">MGTKPVDITTFDCFNMTHLLKASVFLAFAITLCLTQDQERCSEPKDSGSEQNYTQKFFYDPIWNACLAFKFGGSGGNGNRFDSRDECEGICLPLDGPECTGPGKNSADPIVSEDHKVPNSDMSYLDYSDYSNHHLTCKDVTCPKNYTCSEGFVAAVCCLAENSKASDEGFSKTCPNGAKAGGIMTEYFMATFAKTCNDLICDKGYKCQQVNKHFAKCCEAK</sequence>
<evidence type="ECO:0000259" key="2">
    <source>
        <dbReference type="PROSITE" id="PS50279"/>
    </source>
</evidence>
<evidence type="ECO:0000313" key="3">
    <source>
        <dbReference type="EMBL" id="TKR88110.1"/>
    </source>
</evidence>
<dbReference type="EMBL" id="AZBU02000003">
    <property type="protein sequence ID" value="TKR88110.1"/>
    <property type="molecule type" value="Genomic_DNA"/>
</dbReference>
<dbReference type="GO" id="GO:0004867">
    <property type="term" value="F:serine-type endopeptidase inhibitor activity"/>
    <property type="evidence" value="ECO:0007669"/>
    <property type="project" value="InterPro"/>
</dbReference>
<dbReference type="OrthoDB" id="4473401at2759"/>
<dbReference type="Proteomes" id="UP000298663">
    <property type="component" value="Unassembled WGS sequence"/>
</dbReference>
<dbReference type="Pfam" id="PF00014">
    <property type="entry name" value="Kunitz_BPTI"/>
    <property type="match status" value="1"/>
</dbReference>
<dbReference type="STRING" id="34508.A0A4U5NXK5"/>
<evidence type="ECO:0000313" key="4">
    <source>
        <dbReference type="Proteomes" id="UP000298663"/>
    </source>
</evidence>
<keyword evidence="1" id="KW-0732">Signal</keyword>
<dbReference type="PRINTS" id="PR00759">
    <property type="entry name" value="BASICPTASE"/>
</dbReference>
<protein>
    <recommendedName>
        <fullName evidence="2">BPTI/Kunitz inhibitor domain-containing protein</fullName>
    </recommendedName>
</protein>
<dbReference type="AlphaFoldDB" id="A0A4U5NXK5"/>
<organism evidence="3 4">
    <name type="scientific">Steinernema carpocapsae</name>
    <name type="common">Entomopathogenic nematode</name>
    <dbReference type="NCBI Taxonomy" id="34508"/>
    <lineage>
        <taxon>Eukaryota</taxon>
        <taxon>Metazoa</taxon>
        <taxon>Ecdysozoa</taxon>
        <taxon>Nematoda</taxon>
        <taxon>Chromadorea</taxon>
        <taxon>Rhabditida</taxon>
        <taxon>Tylenchina</taxon>
        <taxon>Panagrolaimomorpha</taxon>
        <taxon>Strongyloidoidea</taxon>
        <taxon>Steinernematidae</taxon>
        <taxon>Steinernema</taxon>
    </lineage>
</organism>
<dbReference type="SMART" id="SM00131">
    <property type="entry name" value="KU"/>
    <property type="match status" value="1"/>
</dbReference>
<dbReference type="PANTHER" id="PTHR47248:SF7">
    <property type="entry name" value="BPTI_KUNITZ INHIBITOR DOMAIN-CONTAINING PROTEIN"/>
    <property type="match status" value="1"/>
</dbReference>
<feature type="signal peptide" evidence="1">
    <location>
        <begin position="1"/>
        <end position="35"/>
    </location>
</feature>
<gene>
    <name evidence="3" type="ORF">L596_012401</name>
</gene>
<comment type="caution">
    <text evidence="3">The sequence shown here is derived from an EMBL/GenBank/DDBJ whole genome shotgun (WGS) entry which is preliminary data.</text>
</comment>